<dbReference type="OrthoDB" id="9801163at2"/>
<keyword evidence="1" id="KW-0732">Signal</keyword>
<dbReference type="GO" id="GO:0043190">
    <property type="term" value="C:ATP-binding cassette (ABC) transporter complex"/>
    <property type="evidence" value="ECO:0007669"/>
    <property type="project" value="InterPro"/>
</dbReference>
<dbReference type="CDD" id="cd13608">
    <property type="entry name" value="PBP2_OpuCC_like"/>
    <property type="match status" value="1"/>
</dbReference>
<gene>
    <name evidence="3" type="ORF">SAMN04488700_2121</name>
</gene>
<feature type="domain" description="ABC-type glycine betaine transport system substrate-binding" evidence="2">
    <location>
        <begin position="37"/>
        <end position="301"/>
    </location>
</feature>
<sequence length="312" mass="34370">MNTINKFKKIVILLFATVVLSSCSLPGLGGGLDGEGIIITGGTTSETQILAFIVEGMVEHYLDVDAGIINNLGSSTLNHQALIGGDANVSGARYTGTSLTGELALDPITDPIKAFDTVVEGFETEFDQKWFPSYGFSNSYAFMVTKETSEKYGLKTISDLKDSISELNLGADTSWMERKGDGYDAFVNTYGFDFNRVYPMQIGLVYDALEADKMDVVLGYSTDGRIKSYDLVVLEDDKQLFPPYDASPVASNQVLKEYPELNDILLKLKDTISTEKMQEMNFSADNDLLEPKTVARNFLDENNFFEDKKGAE</sequence>
<dbReference type="AlphaFoldDB" id="A0A1X7NMA6"/>
<feature type="signal peptide" evidence="1">
    <location>
        <begin position="1"/>
        <end position="24"/>
    </location>
</feature>
<evidence type="ECO:0000313" key="3">
    <source>
        <dbReference type="EMBL" id="SMH38319.1"/>
    </source>
</evidence>
<evidence type="ECO:0000259" key="2">
    <source>
        <dbReference type="Pfam" id="PF04069"/>
    </source>
</evidence>
<accession>A0A1X7NMA6</accession>
<protein>
    <submittedName>
        <fullName evidence="3">Osmoprotectant transport system substrate-binding protein</fullName>
    </submittedName>
</protein>
<reference evidence="3 4" key="1">
    <citation type="submission" date="2017-04" db="EMBL/GenBank/DDBJ databases">
        <authorList>
            <person name="Afonso C.L."/>
            <person name="Miller P.J."/>
            <person name="Scott M.A."/>
            <person name="Spackman E."/>
            <person name="Goraichik I."/>
            <person name="Dimitrov K.M."/>
            <person name="Suarez D.L."/>
            <person name="Swayne D.E."/>
        </authorList>
    </citation>
    <scope>NUCLEOTIDE SEQUENCE [LARGE SCALE GENOMIC DNA]</scope>
    <source>
        <strain evidence="3 4">LMG26642</strain>
    </source>
</reference>
<dbReference type="InterPro" id="IPR007210">
    <property type="entry name" value="ABC_Gly_betaine_transp_sub-bd"/>
</dbReference>
<dbReference type="Pfam" id="PF04069">
    <property type="entry name" value="OpuAC"/>
    <property type="match status" value="1"/>
</dbReference>
<dbReference type="Gene3D" id="3.40.190.10">
    <property type="entry name" value="Periplasmic binding protein-like II"/>
    <property type="match status" value="1"/>
</dbReference>
<dbReference type="GO" id="GO:0022857">
    <property type="term" value="F:transmembrane transporter activity"/>
    <property type="evidence" value="ECO:0007669"/>
    <property type="project" value="InterPro"/>
</dbReference>
<feature type="chain" id="PRO_5038524252" evidence="1">
    <location>
        <begin position="25"/>
        <end position="312"/>
    </location>
</feature>
<proteinExistence type="predicted"/>
<keyword evidence="4" id="KW-1185">Reference proteome</keyword>
<dbReference type="STRING" id="1073423.SAMN04488700_2121"/>
<dbReference type="SUPFAM" id="SSF53850">
    <property type="entry name" value="Periplasmic binding protein-like II"/>
    <property type="match status" value="1"/>
</dbReference>
<evidence type="ECO:0000256" key="1">
    <source>
        <dbReference type="SAM" id="SignalP"/>
    </source>
</evidence>
<dbReference type="EMBL" id="FXBJ01000002">
    <property type="protein sequence ID" value="SMH38319.1"/>
    <property type="molecule type" value="Genomic_DNA"/>
</dbReference>
<dbReference type="Proteomes" id="UP000193435">
    <property type="component" value="Unassembled WGS sequence"/>
</dbReference>
<organism evidence="3 4">
    <name type="scientific">Carnobacterium iners</name>
    <dbReference type="NCBI Taxonomy" id="1073423"/>
    <lineage>
        <taxon>Bacteria</taxon>
        <taxon>Bacillati</taxon>
        <taxon>Bacillota</taxon>
        <taxon>Bacilli</taxon>
        <taxon>Lactobacillales</taxon>
        <taxon>Carnobacteriaceae</taxon>
        <taxon>Carnobacterium</taxon>
    </lineage>
</organism>
<name>A0A1X7NMA6_9LACT</name>
<dbReference type="PROSITE" id="PS51257">
    <property type="entry name" value="PROKAR_LIPOPROTEIN"/>
    <property type="match status" value="1"/>
</dbReference>
<evidence type="ECO:0000313" key="4">
    <source>
        <dbReference type="Proteomes" id="UP000193435"/>
    </source>
</evidence>
<dbReference type="Gene3D" id="3.40.190.120">
    <property type="entry name" value="Osmoprotection protein (prox), domain 2"/>
    <property type="match status" value="1"/>
</dbReference>